<dbReference type="VEuPathDB" id="TrichDB:TVAG_334950"/>
<dbReference type="InterPro" id="IPR002110">
    <property type="entry name" value="Ankyrin_rpt"/>
</dbReference>
<reference evidence="2" key="2">
    <citation type="journal article" date="2007" name="Science">
        <title>Draft genome sequence of the sexually transmitted pathogen Trichomonas vaginalis.</title>
        <authorList>
            <person name="Carlton J.M."/>
            <person name="Hirt R.P."/>
            <person name="Silva J.C."/>
            <person name="Delcher A.L."/>
            <person name="Schatz M."/>
            <person name="Zhao Q."/>
            <person name="Wortman J.R."/>
            <person name="Bidwell S.L."/>
            <person name="Alsmark U.C.M."/>
            <person name="Besteiro S."/>
            <person name="Sicheritz-Ponten T."/>
            <person name="Noel C.J."/>
            <person name="Dacks J.B."/>
            <person name="Foster P.G."/>
            <person name="Simillion C."/>
            <person name="Van de Peer Y."/>
            <person name="Miranda-Saavedra D."/>
            <person name="Barton G.J."/>
            <person name="Westrop G.D."/>
            <person name="Mueller S."/>
            <person name="Dessi D."/>
            <person name="Fiori P.L."/>
            <person name="Ren Q."/>
            <person name="Paulsen I."/>
            <person name="Zhang H."/>
            <person name="Bastida-Corcuera F.D."/>
            <person name="Simoes-Barbosa A."/>
            <person name="Brown M.T."/>
            <person name="Hayes R.D."/>
            <person name="Mukherjee M."/>
            <person name="Okumura C.Y."/>
            <person name="Schneider R."/>
            <person name="Smith A.J."/>
            <person name="Vanacova S."/>
            <person name="Villalvazo M."/>
            <person name="Haas B.J."/>
            <person name="Pertea M."/>
            <person name="Feldblyum T.V."/>
            <person name="Utterback T.R."/>
            <person name="Shu C.L."/>
            <person name="Osoegawa K."/>
            <person name="de Jong P.J."/>
            <person name="Hrdy I."/>
            <person name="Horvathova L."/>
            <person name="Zubacova Z."/>
            <person name="Dolezal P."/>
            <person name="Malik S.B."/>
            <person name="Logsdon J.M. Jr."/>
            <person name="Henze K."/>
            <person name="Gupta A."/>
            <person name="Wang C.C."/>
            <person name="Dunne R.L."/>
            <person name="Upcroft J.A."/>
            <person name="Upcroft P."/>
            <person name="White O."/>
            <person name="Salzberg S.L."/>
            <person name="Tang P."/>
            <person name="Chiu C.-H."/>
            <person name="Lee Y.-S."/>
            <person name="Embley T.M."/>
            <person name="Coombs G.H."/>
            <person name="Mottram J.C."/>
            <person name="Tachezy J."/>
            <person name="Fraser-Liggett C.M."/>
            <person name="Johnson P.J."/>
        </authorList>
    </citation>
    <scope>NUCLEOTIDE SEQUENCE [LARGE SCALE GENOMIC DNA]</scope>
    <source>
        <strain evidence="2">G3</strain>
    </source>
</reference>
<dbReference type="PROSITE" id="PS50088">
    <property type="entry name" value="ANK_REPEAT"/>
    <property type="match status" value="1"/>
</dbReference>
<accession>A2FW36</accession>
<dbReference type="Proteomes" id="UP000001542">
    <property type="component" value="Unassembled WGS sequence"/>
</dbReference>
<dbReference type="PANTHER" id="PTHR24127">
    <property type="entry name" value="ANKYRIN REPEAT AND EF-HAND DOMAIN-CONTAINING PROTEIN 1"/>
    <property type="match status" value="1"/>
</dbReference>
<feature type="repeat" description="ANK" evidence="1">
    <location>
        <begin position="1187"/>
        <end position="1219"/>
    </location>
</feature>
<organism evidence="2 3">
    <name type="scientific">Trichomonas vaginalis (strain ATCC PRA-98 / G3)</name>
    <dbReference type="NCBI Taxonomy" id="412133"/>
    <lineage>
        <taxon>Eukaryota</taxon>
        <taxon>Metamonada</taxon>
        <taxon>Parabasalia</taxon>
        <taxon>Trichomonadida</taxon>
        <taxon>Trichomonadidae</taxon>
        <taxon>Trichomonas</taxon>
    </lineage>
</organism>
<dbReference type="RefSeq" id="XP_001303813.1">
    <property type="nucleotide sequence ID" value="XM_001303812.1"/>
</dbReference>
<reference evidence="2" key="1">
    <citation type="submission" date="2006-10" db="EMBL/GenBank/DDBJ databases">
        <authorList>
            <person name="Amadeo P."/>
            <person name="Zhao Q."/>
            <person name="Wortman J."/>
            <person name="Fraser-Liggett C."/>
            <person name="Carlton J."/>
        </authorList>
    </citation>
    <scope>NUCLEOTIDE SEQUENCE</scope>
    <source>
        <strain evidence="2">G3</strain>
    </source>
</reference>
<protein>
    <submittedName>
        <fullName evidence="2">Uncharacterized protein</fullName>
    </submittedName>
</protein>
<proteinExistence type="predicted"/>
<dbReference type="PANTHER" id="PTHR24127:SF1">
    <property type="entry name" value="ANKYRIN REPEAT AND EF-HAND DOMAIN-CONTAINING PROTEIN 1"/>
    <property type="match status" value="1"/>
</dbReference>
<dbReference type="PROSITE" id="PS50297">
    <property type="entry name" value="ANK_REP_REGION"/>
    <property type="match status" value="1"/>
</dbReference>
<dbReference type="KEGG" id="tva:4748575"/>
<dbReference type="Gene3D" id="1.25.40.20">
    <property type="entry name" value="Ankyrin repeat-containing domain"/>
    <property type="match status" value="1"/>
</dbReference>
<dbReference type="SMART" id="SM00248">
    <property type="entry name" value="ANK"/>
    <property type="match status" value="6"/>
</dbReference>
<evidence type="ECO:0000313" key="2">
    <source>
        <dbReference type="EMBL" id="EAX90883.1"/>
    </source>
</evidence>
<sequence length="1419" mass="164491">MTQFTGSVSFLKRTFIDQFTRRQNNSPFSYSYRRSFQRGQPQNNANLNGRNQILQSIENAATSLGDRELYSSVLNNSEQNERRIDFLPPQDVNSTELPPPLEKYYDIQKTFFNYDANDEKQTEKLVNFIEENVHLGLRELEIHIFIRPKLVKSYVYLYTLLSKNLRIIATQNLTVSPEFSNNLNKTSNWMTVESAILKQGIFSERNYLPLITDTLFSVPNNNSNYTKLSEDMISAIVDDNVDFFHELTTKPEFKFDTIYLYGSRRCCTLMQLFALYGSINCFKFFISNNVNFKNEVTCFAVAGGNFEIISILRQAGENFADFAMVALLYRQDQVYDWIVSNYWSETLLNEKLSLFILTETMSIKSIYSLCLKNKDFFVNANDLLVLASSDGLFEITRVLSQFSVFSIDLFFLSCDEDTINHFLDSCQLDVLQKLYDYAYRNGYLNHLRLILTHPKFGHTKMTTNDLVNLKKDYSDLYQVLIEQSNKITDVNDIYERYKNGFPLSAVSAMKVMKQCLSMNDFQLCFDILSKYKADFEKKDLIEALQMSPFIWPHIVDILLSQALTDEDKMMITRYCYIDNIVRTKAYQTEVMKDLSFLSLLSPVDCVNLVLLSRTTKVFQHLIDRGLLPQTYAKFIMMTQSGLYSQQRAAEIVTEMLNTEVFKSYINGHEDEKRLIVHNFSNLLKRQNFLPHTKENFEYCLKFYIYLANSTKPLENQQGFTKQNFRQQNENFQDPETSHMLLQFLQDDKNRQYLDIKELSKSQLNLPLLRHIEYTKEEFDYIRTVDFMSKYLFSNRKNTKHLKIPEIFKFLDNSNVDMALSYLPATEENVNELLKQEGFHSHKEKILLRKEFRQILPTNFLIKSLSGEYNASELPSAIVNEIMSRTLDREQDLNFAMRVPLNQQICKNILAQKQKFSKDFLIIFSIRAGIPNVIQSTTKFDDFYFINLIKMNFNISKFSTKMFEYNISPVALTNALLLLIKNRDSTNAHILVRKGAKLNAIVNGVSPFKESFNYIPDKIPVFISEGANIGYQQNTALYYAMTNCSPEVQKVILGRTNVNEEVRYYNPTVFKLAKYEFSHRLDIIYRFNQVADSLQTKFDIKGLSEINAALLSSMINSNEMEEALFCLLHFTNRFNSIVKPLNLNIIYSDEDNKQIDTFIDENIKSATTAWKNVYSVLTGIDVIEKSELNSDLLFLATRAGKIEILKSLLEKGADINYVEGHYYMFSPSLEAVSKDRDDLLNLFIANGLNVNSIYSSDDLTLLNCAIEYNSEKCFNILLQKCDLGHFVTQSPMSCALEAASKGNRVYYDRLKERVDSVVEEIESVQYNIVCQPGFDFANFVYSGDQRKVDFLNFGGIKSNPDFPVISLFIKSDIVQKSVAVHTSYREEYTNSSLMPSSIIEQANLDSNFSKKQKKKSSYYY</sequence>
<dbReference type="InterPro" id="IPR052801">
    <property type="entry name" value="Ankyrin-EF-hand"/>
</dbReference>
<dbReference type="VEuPathDB" id="TrichDB:TVAGG3_0633610"/>
<keyword evidence="3" id="KW-1185">Reference proteome</keyword>
<dbReference type="EMBL" id="DS114076">
    <property type="protein sequence ID" value="EAX90883.1"/>
    <property type="molecule type" value="Genomic_DNA"/>
</dbReference>
<dbReference type="InParanoid" id="A2FW36"/>
<dbReference type="SUPFAM" id="SSF48403">
    <property type="entry name" value="Ankyrin repeat"/>
    <property type="match status" value="1"/>
</dbReference>
<dbReference type="SMR" id="A2FW36"/>
<dbReference type="InterPro" id="IPR036770">
    <property type="entry name" value="Ankyrin_rpt-contain_sf"/>
</dbReference>
<gene>
    <name evidence="2" type="ORF">TVAG_334950</name>
</gene>
<evidence type="ECO:0000313" key="3">
    <source>
        <dbReference type="Proteomes" id="UP000001542"/>
    </source>
</evidence>
<name>A2FW36_TRIV3</name>
<keyword evidence="1" id="KW-0040">ANK repeat</keyword>
<evidence type="ECO:0000256" key="1">
    <source>
        <dbReference type="PROSITE-ProRule" id="PRU00023"/>
    </source>
</evidence>